<sequence>MYHPGMLSFRRKIIGWAAKKVYVTDQFLLPLALSNLQLRGSKLGVVTFGAEESIASPDFSERIAEVLKDRIWVREQKPLIGLCASAVADKCHHFFMMEALLDALNAESLQVVMVVVCNTRGVKSRQFRQLFSRLGEREDVILFPDGGAVYEDHLKGKIDFIYRSLSDQSVPYTLYNAAASRIPVLTHDVGLTATIVRSCGIGIVWEDLPTKSRFNLESALGDCEESRFEEFLSARTWQRGAAALVEGLKHE</sequence>
<dbReference type="Proteomes" id="UP000183986">
    <property type="component" value="Unassembled WGS sequence"/>
</dbReference>
<proteinExistence type="predicted"/>
<reference evidence="1" key="1">
    <citation type="submission" date="2016-11" db="EMBL/GenBank/DDBJ databases">
        <title>Draft Genome Sequence of Marinobacter hydrocarbonoclasticus strain STW2, a polyaromatic aromatic hydrocarbon degrading and denitrifying bacterium from rhizosphere of Seagrass Enhalus acodoides.</title>
        <authorList>
            <person name="Ling J."/>
            <person name="Dong J."/>
        </authorList>
    </citation>
    <scope>NUCLEOTIDE SEQUENCE [LARGE SCALE GENOMIC DNA]</scope>
    <source>
        <strain evidence="1">STW2</strain>
    </source>
</reference>
<accession>A0A1M2UWZ0</accession>
<protein>
    <recommendedName>
        <fullName evidence="3">Glycosyl transferase family 1 domain-containing protein</fullName>
    </recommendedName>
</protein>
<gene>
    <name evidence="1" type="ORF">BEE62_07080</name>
</gene>
<evidence type="ECO:0000313" key="2">
    <source>
        <dbReference type="Proteomes" id="UP000183986"/>
    </source>
</evidence>
<comment type="caution">
    <text evidence="1">The sequence shown here is derived from an EMBL/GenBank/DDBJ whole genome shotgun (WGS) entry which is preliminary data.</text>
</comment>
<dbReference type="EMBL" id="MPKY01000001">
    <property type="protein sequence ID" value="OJS99873.1"/>
    <property type="molecule type" value="Genomic_DNA"/>
</dbReference>
<dbReference type="SUPFAM" id="SSF53756">
    <property type="entry name" value="UDP-Glycosyltransferase/glycogen phosphorylase"/>
    <property type="match status" value="1"/>
</dbReference>
<evidence type="ECO:0008006" key="3">
    <source>
        <dbReference type="Google" id="ProtNLM"/>
    </source>
</evidence>
<dbReference type="Gene3D" id="3.40.50.2000">
    <property type="entry name" value="Glycogen Phosphorylase B"/>
    <property type="match status" value="1"/>
</dbReference>
<evidence type="ECO:0000313" key="1">
    <source>
        <dbReference type="EMBL" id="OJS99873.1"/>
    </source>
</evidence>
<name>A0A1M2UWZ0_MARNT</name>
<keyword evidence="2" id="KW-1185">Reference proteome</keyword>
<organism evidence="1 2">
    <name type="scientific">Marinobacter nauticus</name>
    <name type="common">Marinobacter hydrocarbonoclasticus</name>
    <name type="synonym">Marinobacter aquaeolei</name>
    <dbReference type="NCBI Taxonomy" id="2743"/>
    <lineage>
        <taxon>Bacteria</taxon>
        <taxon>Pseudomonadati</taxon>
        <taxon>Pseudomonadota</taxon>
        <taxon>Gammaproteobacteria</taxon>
        <taxon>Pseudomonadales</taxon>
        <taxon>Marinobacteraceae</taxon>
        <taxon>Marinobacter</taxon>
    </lineage>
</organism>
<dbReference type="AlphaFoldDB" id="A0A1M2UWZ0"/>